<feature type="transmembrane region" description="Helical" evidence="1">
    <location>
        <begin position="6"/>
        <end position="26"/>
    </location>
</feature>
<keyword evidence="1" id="KW-1133">Transmembrane helix</keyword>
<evidence type="ECO:0000313" key="3">
    <source>
        <dbReference type="Proteomes" id="UP000249620"/>
    </source>
</evidence>
<reference evidence="2 3" key="1">
    <citation type="submission" date="2018-06" db="EMBL/GenBank/DDBJ databases">
        <title>Genomic Encyclopedia of Type Strains, Phase III (KMG-III): the genomes of soil and plant-associated and newly described type strains.</title>
        <authorList>
            <person name="Whitman W."/>
        </authorList>
    </citation>
    <scope>NUCLEOTIDE SEQUENCE [LARGE SCALE GENOMIC DNA]</scope>
    <source>
        <strain evidence="2 3">CGMCC 1.12398</strain>
    </source>
</reference>
<evidence type="ECO:0000313" key="2">
    <source>
        <dbReference type="EMBL" id="RAK25083.1"/>
    </source>
</evidence>
<dbReference type="Proteomes" id="UP000249620">
    <property type="component" value="Unassembled WGS sequence"/>
</dbReference>
<proteinExistence type="predicted"/>
<evidence type="ECO:0000256" key="1">
    <source>
        <dbReference type="SAM" id="Phobius"/>
    </source>
</evidence>
<dbReference type="RefSeq" id="WP_111565660.1">
    <property type="nucleotide sequence ID" value="NZ_QLMI01000001.1"/>
</dbReference>
<dbReference type="EMBL" id="QLMI01000001">
    <property type="protein sequence ID" value="RAK25083.1"/>
    <property type="molecule type" value="Genomic_DNA"/>
</dbReference>
<feature type="transmembrane region" description="Helical" evidence="1">
    <location>
        <begin position="38"/>
        <end position="60"/>
    </location>
</feature>
<name>A0A327YVQ4_9FLAO</name>
<organism evidence="2 3">
    <name type="scientific">Flavobacterium aquaticum</name>
    <dbReference type="NCBI Taxonomy" id="1236486"/>
    <lineage>
        <taxon>Bacteria</taxon>
        <taxon>Pseudomonadati</taxon>
        <taxon>Bacteroidota</taxon>
        <taxon>Flavobacteriia</taxon>
        <taxon>Flavobacteriales</taxon>
        <taxon>Flavobacteriaceae</taxon>
        <taxon>Flavobacterium</taxon>
    </lineage>
</organism>
<comment type="caution">
    <text evidence="2">The sequence shown here is derived from an EMBL/GenBank/DDBJ whole genome shotgun (WGS) entry which is preliminary data.</text>
</comment>
<keyword evidence="3" id="KW-1185">Reference proteome</keyword>
<gene>
    <name evidence="2" type="ORF">B0I03_101243</name>
</gene>
<keyword evidence="1" id="KW-0812">Transmembrane</keyword>
<protein>
    <submittedName>
        <fullName evidence="2">Uncharacterized protein</fullName>
    </submittedName>
</protein>
<dbReference type="AlphaFoldDB" id="A0A327YVQ4"/>
<accession>A0A327YVQ4</accession>
<keyword evidence="1" id="KW-0472">Membrane</keyword>
<sequence length="62" mass="7417">MFSTGQIYFAIFFIIAFVTTMILVYRKDLRQMKPFYKGTYWVFLGFLAFIGLLFLIKVLMKD</sequence>